<name>A4CKL4_ROBBH</name>
<feature type="transmembrane region" description="Helical" evidence="1">
    <location>
        <begin position="84"/>
        <end position="101"/>
    </location>
</feature>
<proteinExistence type="predicted"/>
<gene>
    <name evidence="2" type="ordered locus">RB2501_13834</name>
</gene>
<sequence>MVILAILIALKTEPMENENQEGNLENSKASNTELADVLKDFLNGKNFEKIIEAITEGNRDHKGLKRVHSESNLTYWRLRFRKEAAVIFVILIAICLLSMYDKIENDTLGTLLGSVIGYAIGNFSLSSKN</sequence>
<dbReference type="KEGG" id="rbi:RB2501_13834"/>
<keyword evidence="3" id="KW-1185">Reference proteome</keyword>
<evidence type="ECO:0000256" key="1">
    <source>
        <dbReference type="SAM" id="Phobius"/>
    </source>
</evidence>
<keyword evidence="1" id="KW-0812">Transmembrane</keyword>
<keyword evidence="1" id="KW-1133">Transmembrane helix</keyword>
<dbReference type="EMBL" id="CP001712">
    <property type="protein sequence ID" value="EAR15413.1"/>
    <property type="molecule type" value="Genomic_DNA"/>
</dbReference>
<accession>A4CKL4</accession>
<feature type="transmembrane region" description="Helical" evidence="1">
    <location>
        <begin position="107"/>
        <end position="125"/>
    </location>
</feature>
<reference evidence="2 3" key="1">
    <citation type="journal article" date="2009" name="J. Bacteriol.">
        <title>Complete genome sequence of Robiginitalea biformata HTCC2501.</title>
        <authorList>
            <person name="Oh H.M."/>
            <person name="Giovannoni S.J."/>
            <person name="Lee K."/>
            <person name="Ferriera S."/>
            <person name="Johnson J."/>
            <person name="Cho J.C."/>
        </authorList>
    </citation>
    <scope>NUCLEOTIDE SEQUENCE [LARGE SCALE GENOMIC DNA]</scope>
    <source>
        <strain evidence="3">ATCC BAA-864 / HTCC2501 / KCTC 12146</strain>
    </source>
</reference>
<evidence type="ECO:0000313" key="2">
    <source>
        <dbReference type="EMBL" id="EAR15413.1"/>
    </source>
</evidence>
<protein>
    <submittedName>
        <fullName evidence="2">Uncharacterized protein</fullName>
    </submittedName>
</protein>
<dbReference type="AlphaFoldDB" id="A4CKL4"/>
<dbReference type="HOGENOM" id="CLU_1947198_0_0_10"/>
<dbReference type="STRING" id="313596.RB2501_13834"/>
<organism evidence="2 3">
    <name type="scientific">Robiginitalea biformata (strain ATCC BAA-864 / DSM 15991 / KCTC 12146 / HTCC2501)</name>
    <dbReference type="NCBI Taxonomy" id="313596"/>
    <lineage>
        <taxon>Bacteria</taxon>
        <taxon>Pseudomonadati</taxon>
        <taxon>Bacteroidota</taxon>
        <taxon>Flavobacteriia</taxon>
        <taxon>Flavobacteriales</taxon>
        <taxon>Flavobacteriaceae</taxon>
        <taxon>Robiginitalea</taxon>
    </lineage>
</organism>
<keyword evidence="1" id="KW-0472">Membrane</keyword>
<evidence type="ECO:0000313" key="3">
    <source>
        <dbReference type="Proteomes" id="UP000009049"/>
    </source>
</evidence>
<dbReference type="Proteomes" id="UP000009049">
    <property type="component" value="Chromosome"/>
</dbReference>